<sequence>LGHADPRVVMLCVFDLSQAQSEFSPPSSLTNQ</sequence>
<organism evidence="1">
    <name type="scientific">marine sediment metagenome</name>
    <dbReference type="NCBI Taxonomy" id="412755"/>
    <lineage>
        <taxon>unclassified sequences</taxon>
        <taxon>metagenomes</taxon>
        <taxon>ecological metagenomes</taxon>
    </lineage>
</organism>
<proteinExistence type="predicted"/>
<evidence type="ECO:0000313" key="1">
    <source>
        <dbReference type="EMBL" id="KKK74051.1"/>
    </source>
</evidence>
<feature type="non-terminal residue" evidence="1">
    <location>
        <position position="1"/>
    </location>
</feature>
<reference evidence="1" key="1">
    <citation type="journal article" date="2015" name="Nature">
        <title>Complex archaea that bridge the gap between prokaryotes and eukaryotes.</title>
        <authorList>
            <person name="Spang A."/>
            <person name="Saw J.H."/>
            <person name="Jorgensen S.L."/>
            <person name="Zaremba-Niedzwiedzka K."/>
            <person name="Martijn J."/>
            <person name="Lind A.E."/>
            <person name="van Eijk R."/>
            <person name="Schleper C."/>
            <person name="Guy L."/>
            <person name="Ettema T.J."/>
        </authorList>
    </citation>
    <scope>NUCLEOTIDE SEQUENCE</scope>
</reference>
<protein>
    <submittedName>
        <fullName evidence="1">Uncharacterized protein</fullName>
    </submittedName>
</protein>
<comment type="caution">
    <text evidence="1">The sequence shown here is derived from an EMBL/GenBank/DDBJ whole genome shotgun (WGS) entry which is preliminary data.</text>
</comment>
<dbReference type="AlphaFoldDB" id="A0A0F9APB4"/>
<dbReference type="EMBL" id="LAZR01056502">
    <property type="protein sequence ID" value="KKK74051.1"/>
    <property type="molecule type" value="Genomic_DNA"/>
</dbReference>
<gene>
    <name evidence="1" type="ORF">LCGC14_2887660</name>
</gene>
<accession>A0A0F9APB4</accession>
<name>A0A0F9APB4_9ZZZZ</name>